<feature type="region of interest" description="Disordered" evidence="1">
    <location>
        <begin position="1"/>
        <end position="34"/>
    </location>
</feature>
<feature type="non-terminal residue" evidence="2">
    <location>
        <position position="1"/>
    </location>
</feature>
<accession>A0A1B6MCF3</accession>
<feature type="region of interest" description="Disordered" evidence="1">
    <location>
        <begin position="120"/>
        <end position="160"/>
    </location>
</feature>
<dbReference type="AlphaFoldDB" id="A0A1B6MCF3"/>
<name>A0A1B6MCF3_9HEMI</name>
<gene>
    <name evidence="2" type="ORF">g.18696</name>
</gene>
<protein>
    <submittedName>
        <fullName evidence="2">Uncharacterized protein</fullName>
    </submittedName>
</protein>
<evidence type="ECO:0000256" key="1">
    <source>
        <dbReference type="SAM" id="MobiDB-lite"/>
    </source>
</evidence>
<evidence type="ECO:0000313" key="2">
    <source>
        <dbReference type="EMBL" id="JAT33606.1"/>
    </source>
</evidence>
<proteinExistence type="predicted"/>
<sequence>SAKEVRECPSYQTGCVTPQRKNAAPISTESPNSPALQFLLPGTLSSPEVEVSWDWGCSQVPKEMLPKRRAKRVTQQQPVLVTVNVPTAIYSRAPFERKMSEEENQERLAFYKNVLSKSLRRATDEKSDDSKNNNLEKETVPNATSVIVTPKRSSRQQANSVKKEEINALFDDSANEFMLECSQAVEEQLRNGLISMGPIVKVTIPSNKHVHSPDVDSDHTQKKVCHEKTKLNLFPEQCNSANPNGNGSLHGKRQLSLKSPKNKLITDDKCKKITAKPTLGCDSDPENDDILSIMPTQVNPKSTQRKTDVKMFASVNDDHKGDKKFTQSTNNFTKSNGGCDTISILPQVRNNCNPVENSNRLTSQAKPLPSLSVNAVTNGKSNLPNGKMGQSVTTSYDSVAKFRKVQNGNPVTSVNQNVPKHQTGSNTILNKVNIGTNTVLNTGANTVLSARVNTVLNAGANTVSNRANTGANTVLNTGANPVSNRVNTGSITMLNDGANPVSSRTNTGSNGVLNGANIGANTVFKPTTNHTKDLPLGQNNSLDSIQGSRSNTADFISLLDDGLDMELSSLDFDSLCCESKPLDPVVQPQAKPTPKLCSQQEIEAKRIAALNRLKMKKRR</sequence>
<dbReference type="EMBL" id="GEBQ01006371">
    <property type="protein sequence ID" value="JAT33606.1"/>
    <property type="molecule type" value="Transcribed_RNA"/>
</dbReference>
<reference evidence="2" key="1">
    <citation type="submission" date="2015-11" db="EMBL/GenBank/DDBJ databases">
        <title>De novo transcriptome assembly of four potential Pierce s Disease insect vectors from Arizona vineyards.</title>
        <authorList>
            <person name="Tassone E.E."/>
        </authorList>
    </citation>
    <scope>NUCLEOTIDE SEQUENCE</scope>
</reference>
<feature type="compositionally biased region" description="Basic and acidic residues" evidence="1">
    <location>
        <begin position="121"/>
        <end position="139"/>
    </location>
</feature>
<organism evidence="2">
    <name type="scientific">Graphocephala atropunctata</name>
    <dbReference type="NCBI Taxonomy" id="36148"/>
    <lineage>
        <taxon>Eukaryota</taxon>
        <taxon>Metazoa</taxon>
        <taxon>Ecdysozoa</taxon>
        <taxon>Arthropoda</taxon>
        <taxon>Hexapoda</taxon>
        <taxon>Insecta</taxon>
        <taxon>Pterygota</taxon>
        <taxon>Neoptera</taxon>
        <taxon>Paraneoptera</taxon>
        <taxon>Hemiptera</taxon>
        <taxon>Auchenorrhyncha</taxon>
        <taxon>Membracoidea</taxon>
        <taxon>Cicadellidae</taxon>
        <taxon>Cicadellinae</taxon>
        <taxon>Cicadellini</taxon>
        <taxon>Graphocephala</taxon>
    </lineage>
</organism>
<feature type="compositionally biased region" description="Polar residues" evidence="1">
    <location>
        <begin position="10"/>
        <end position="34"/>
    </location>
</feature>